<evidence type="ECO:0000313" key="1">
    <source>
        <dbReference type="EMBL" id="GAI96113.1"/>
    </source>
</evidence>
<reference evidence="1" key="1">
    <citation type="journal article" date="2014" name="Front. Microbiol.">
        <title>High frequency of phylogenetically diverse reductive dehalogenase-homologous genes in deep subseafloor sedimentary metagenomes.</title>
        <authorList>
            <person name="Kawai M."/>
            <person name="Futagami T."/>
            <person name="Toyoda A."/>
            <person name="Takaki Y."/>
            <person name="Nishi S."/>
            <person name="Hori S."/>
            <person name="Arai W."/>
            <person name="Tsubouchi T."/>
            <person name="Morono Y."/>
            <person name="Uchiyama I."/>
            <person name="Ito T."/>
            <person name="Fujiyama A."/>
            <person name="Inagaki F."/>
            <person name="Takami H."/>
        </authorList>
    </citation>
    <scope>NUCLEOTIDE SEQUENCE</scope>
    <source>
        <strain evidence="1">Expedition CK06-06</strain>
    </source>
</reference>
<name>X1ST51_9ZZZZ</name>
<accession>X1ST51</accession>
<dbReference type="AlphaFoldDB" id="X1ST51"/>
<gene>
    <name evidence="1" type="ORF">S12H4_31207</name>
</gene>
<sequence length="32" mass="3871">SDRDNDAMLTYMDFLKVNIFKQPVDKFTLELY</sequence>
<dbReference type="EMBL" id="BARW01018197">
    <property type="protein sequence ID" value="GAI96113.1"/>
    <property type="molecule type" value="Genomic_DNA"/>
</dbReference>
<proteinExistence type="predicted"/>
<protein>
    <submittedName>
        <fullName evidence="1">Uncharacterized protein</fullName>
    </submittedName>
</protein>
<feature type="non-terminal residue" evidence="1">
    <location>
        <position position="1"/>
    </location>
</feature>
<organism evidence="1">
    <name type="scientific">marine sediment metagenome</name>
    <dbReference type="NCBI Taxonomy" id="412755"/>
    <lineage>
        <taxon>unclassified sequences</taxon>
        <taxon>metagenomes</taxon>
        <taxon>ecological metagenomes</taxon>
    </lineage>
</organism>
<comment type="caution">
    <text evidence="1">The sequence shown here is derived from an EMBL/GenBank/DDBJ whole genome shotgun (WGS) entry which is preliminary data.</text>
</comment>